<gene>
    <name evidence="5" type="ORF">PIB30_092640</name>
</gene>
<comment type="caution">
    <text evidence="5">The sequence shown here is derived from an EMBL/GenBank/DDBJ whole genome shotgun (WGS) entry which is preliminary data.</text>
</comment>
<dbReference type="Pfam" id="PF00139">
    <property type="entry name" value="Lectin_legB"/>
    <property type="match status" value="1"/>
</dbReference>
<reference evidence="5 6" key="1">
    <citation type="journal article" date="2023" name="Plants (Basel)">
        <title>Bridging the Gap: Combining Genomics and Transcriptomics Approaches to Understand Stylosanthes scabra, an Orphan Legume from the Brazilian Caatinga.</title>
        <authorList>
            <person name="Ferreira-Neto J.R.C."/>
            <person name="da Silva M.D."/>
            <person name="Binneck E."/>
            <person name="de Melo N.F."/>
            <person name="da Silva R.H."/>
            <person name="de Melo A.L.T.M."/>
            <person name="Pandolfi V."/>
            <person name="Bustamante F.O."/>
            <person name="Brasileiro-Vidal A.C."/>
            <person name="Benko-Iseppon A.M."/>
        </authorList>
    </citation>
    <scope>NUCLEOTIDE SEQUENCE [LARGE SCALE GENOMIC DNA]</scope>
    <source>
        <tissue evidence="5">Leaves</tissue>
    </source>
</reference>
<evidence type="ECO:0000256" key="2">
    <source>
        <dbReference type="ARBA" id="ARBA00022734"/>
    </source>
</evidence>
<comment type="similarity">
    <text evidence="1">Belongs to the leguminous lectin family.</text>
</comment>
<dbReference type="PANTHER" id="PTHR32401:SF49">
    <property type="entry name" value="OS10G0129200 PROTEIN"/>
    <property type="match status" value="1"/>
</dbReference>
<dbReference type="EMBL" id="JASCZI010273785">
    <property type="protein sequence ID" value="MED6225325.1"/>
    <property type="molecule type" value="Genomic_DNA"/>
</dbReference>
<protein>
    <recommendedName>
        <fullName evidence="4">Legume lectin domain-containing protein</fullName>
    </recommendedName>
</protein>
<keyword evidence="3" id="KW-0732">Signal</keyword>
<dbReference type="PIRSF" id="PIRSF002690">
    <property type="entry name" value="L-type_lectin_plant"/>
    <property type="match status" value="1"/>
</dbReference>
<dbReference type="Gene3D" id="2.60.120.200">
    <property type="match status" value="1"/>
</dbReference>
<evidence type="ECO:0000313" key="5">
    <source>
        <dbReference type="EMBL" id="MED6225325.1"/>
    </source>
</evidence>
<dbReference type="InterPro" id="IPR001220">
    <property type="entry name" value="Legume_lectin_dom"/>
</dbReference>
<sequence>MKPSCVILTFFLLLVASKKANSAEIVNFNFESFTNDNPLIQLQGAATVLTDGNVRLTNPISEVGSAGRVLYAPTVRLWDTASGRVASFVTTFSLQITDYQAFVPADGIIFFIAPENTRIPAGRVVGGGLGVANINGVGAFVGVEFDNHANAEYNDPPYSHVGIDVNSVFSSKTVEWNSVSGSVVHVTVIYDSSSNTLSVAVRNSNDEIITISEVVDLKEKLPARVKFGFSAASSPGGRQLHVIRSWSFASTLRTGSSENIITNNGTNIKYAPDMMETQIQSI</sequence>
<dbReference type="InterPro" id="IPR016363">
    <property type="entry name" value="L-lectin"/>
</dbReference>
<feature type="chain" id="PRO_5045372961" description="Legume lectin domain-containing protein" evidence="3">
    <location>
        <begin position="23"/>
        <end position="282"/>
    </location>
</feature>
<name>A0ABU6ZTV2_9FABA</name>
<dbReference type="SUPFAM" id="SSF49899">
    <property type="entry name" value="Concanavalin A-like lectins/glucanases"/>
    <property type="match status" value="1"/>
</dbReference>
<proteinExistence type="inferred from homology"/>
<evidence type="ECO:0000256" key="3">
    <source>
        <dbReference type="SAM" id="SignalP"/>
    </source>
</evidence>
<dbReference type="CDD" id="cd06899">
    <property type="entry name" value="lectin_legume_LecRK_Arcelin_ConA"/>
    <property type="match status" value="1"/>
</dbReference>
<keyword evidence="6" id="KW-1185">Reference proteome</keyword>
<feature type="domain" description="Legume lectin" evidence="4">
    <location>
        <begin position="26"/>
        <end position="258"/>
    </location>
</feature>
<dbReference type="PANTHER" id="PTHR32401">
    <property type="entry name" value="CONCANAVALIN A-LIKE LECTIN FAMILY PROTEIN"/>
    <property type="match status" value="1"/>
</dbReference>
<dbReference type="Proteomes" id="UP001341840">
    <property type="component" value="Unassembled WGS sequence"/>
</dbReference>
<evidence type="ECO:0000259" key="4">
    <source>
        <dbReference type="Pfam" id="PF00139"/>
    </source>
</evidence>
<evidence type="ECO:0000256" key="1">
    <source>
        <dbReference type="ARBA" id="ARBA00007606"/>
    </source>
</evidence>
<dbReference type="InterPro" id="IPR013320">
    <property type="entry name" value="ConA-like_dom_sf"/>
</dbReference>
<accession>A0ABU6ZTV2</accession>
<feature type="signal peptide" evidence="3">
    <location>
        <begin position="1"/>
        <end position="22"/>
    </location>
</feature>
<evidence type="ECO:0000313" key="6">
    <source>
        <dbReference type="Proteomes" id="UP001341840"/>
    </source>
</evidence>
<organism evidence="5 6">
    <name type="scientific">Stylosanthes scabra</name>
    <dbReference type="NCBI Taxonomy" id="79078"/>
    <lineage>
        <taxon>Eukaryota</taxon>
        <taxon>Viridiplantae</taxon>
        <taxon>Streptophyta</taxon>
        <taxon>Embryophyta</taxon>
        <taxon>Tracheophyta</taxon>
        <taxon>Spermatophyta</taxon>
        <taxon>Magnoliopsida</taxon>
        <taxon>eudicotyledons</taxon>
        <taxon>Gunneridae</taxon>
        <taxon>Pentapetalae</taxon>
        <taxon>rosids</taxon>
        <taxon>fabids</taxon>
        <taxon>Fabales</taxon>
        <taxon>Fabaceae</taxon>
        <taxon>Papilionoideae</taxon>
        <taxon>50 kb inversion clade</taxon>
        <taxon>dalbergioids sensu lato</taxon>
        <taxon>Dalbergieae</taxon>
        <taxon>Pterocarpus clade</taxon>
        <taxon>Stylosanthes</taxon>
    </lineage>
</organism>
<dbReference type="InterPro" id="IPR050258">
    <property type="entry name" value="Leguminous_Lectin"/>
</dbReference>
<keyword evidence="2" id="KW-0430">Lectin</keyword>